<organism evidence="16 17">
    <name type="scientific">Streptomyces daqingensis</name>
    <dbReference type="NCBI Taxonomy" id="1472640"/>
    <lineage>
        <taxon>Bacteria</taxon>
        <taxon>Bacillati</taxon>
        <taxon>Actinomycetota</taxon>
        <taxon>Actinomycetes</taxon>
        <taxon>Kitasatosporales</taxon>
        <taxon>Streptomycetaceae</taxon>
        <taxon>Streptomyces</taxon>
    </lineage>
</organism>
<evidence type="ECO:0000256" key="7">
    <source>
        <dbReference type="ARBA" id="ARBA00022741"/>
    </source>
</evidence>
<dbReference type="EMBL" id="BMMP01000003">
    <property type="protein sequence ID" value="GGO45406.1"/>
    <property type="molecule type" value="Genomic_DNA"/>
</dbReference>
<dbReference type="InterPro" id="IPR010978">
    <property type="entry name" value="tRNA-bd_arm"/>
</dbReference>
<evidence type="ECO:0000256" key="8">
    <source>
        <dbReference type="ARBA" id="ARBA00022840"/>
    </source>
</evidence>
<evidence type="ECO:0000256" key="11">
    <source>
        <dbReference type="ARBA" id="ARBA00023146"/>
    </source>
</evidence>
<dbReference type="HAMAP" id="MF_00281">
    <property type="entry name" value="Phe_tRNA_synth_alpha1"/>
    <property type="match status" value="1"/>
</dbReference>
<evidence type="ECO:0000256" key="3">
    <source>
        <dbReference type="ARBA" id="ARBA00011209"/>
    </source>
</evidence>
<dbReference type="InterPro" id="IPR004529">
    <property type="entry name" value="Phe-tRNA-synth_IIc_asu"/>
</dbReference>
<accession>A0ABQ2M0N4</accession>
<dbReference type="InterPro" id="IPR002319">
    <property type="entry name" value="Phenylalanyl-tRNA_Synthase"/>
</dbReference>
<feature type="domain" description="Aminoacyl-transfer RNA synthetases class-II family profile" evidence="15">
    <location>
        <begin position="156"/>
        <end position="402"/>
    </location>
</feature>
<evidence type="ECO:0000256" key="14">
    <source>
        <dbReference type="SAM" id="MobiDB-lite"/>
    </source>
</evidence>
<evidence type="ECO:0000256" key="12">
    <source>
        <dbReference type="ARBA" id="ARBA00049255"/>
    </source>
</evidence>
<dbReference type="Pfam" id="PF02912">
    <property type="entry name" value="Phe_tRNA-synt_N"/>
    <property type="match status" value="1"/>
</dbReference>
<feature type="region of interest" description="Disordered" evidence="14">
    <location>
        <begin position="1"/>
        <end position="29"/>
    </location>
</feature>
<keyword evidence="8 13" id="KW-0067">ATP-binding</keyword>
<evidence type="ECO:0000256" key="9">
    <source>
        <dbReference type="ARBA" id="ARBA00022842"/>
    </source>
</evidence>
<comment type="cofactor">
    <cofactor evidence="13">
        <name>Mg(2+)</name>
        <dbReference type="ChEBI" id="CHEBI:18420"/>
    </cofactor>
    <text evidence="13">Binds 2 magnesium ions per tetramer.</text>
</comment>
<dbReference type="EC" id="6.1.1.20" evidence="13"/>
<name>A0ABQ2M0N4_9ACTN</name>
<comment type="similarity">
    <text evidence="2 13">Belongs to the class-II aminoacyl-tRNA synthetase family. Phe-tRNA synthetase alpha subunit type 1 subfamily.</text>
</comment>
<evidence type="ECO:0000256" key="2">
    <source>
        <dbReference type="ARBA" id="ARBA00010207"/>
    </source>
</evidence>
<evidence type="ECO:0000256" key="1">
    <source>
        <dbReference type="ARBA" id="ARBA00004496"/>
    </source>
</evidence>
<evidence type="ECO:0000256" key="13">
    <source>
        <dbReference type="HAMAP-Rule" id="MF_00281"/>
    </source>
</evidence>
<keyword evidence="10 13" id="KW-0648">Protein biosynthesis</keyword>
<dbReference type="SUPFAM" id="SSF46589">
    <property type="entry name" value="tRNA-binding arm"/>
    <property type="match status" value="1"/>
</dbReference>
<comment type="subcellular location">
    <subcellularLocation>
        <location evidence="1 13">Cytoplasm</location>
    </subcellularLocation>
</comment>
<dbReference type="InterPro" id="IPR006195">
    <property type="entry name" value="aa-tRNA-synth_II"/>
</dbReference>
<evidence type="ECO:0000256" key="5">
    <source>
        <dbReference type="ARBA" id="ARBA00022598"/>
    </source>
</evidence>
<evidence type="ECO:0000256" key="6">
    <source>
        <dbReference type="ARBA" id="ARBA00022723"/>
    </source>
</evidence>
<dbReference type="GO" id="GO:0016874">
    <property type="term" value="F:ligase activity"/>
    <property type="evidence" value="ECO:0007669"/>
    <property type="project" value="UniProtKB-KW"/>
</dbReference>
<keyword evidence="11 13" id="KW-0030">Aminoacyl-tRNA synthetase</keyword>
<dbReference type="SUPFAM" id="SSF55681">
    <property type="entry name" value="Class II aaRS and biotin synthetases"/>
    <property type="match status" value="1"/>
</dbReference>
<reference evidence="17" key="1">
    <citation type="journal article" date="2019" name="Int. J. Syst. Evol. Microbiol.">
        <title>The Global Catalogue of Microorganisms (GCM) 10K type strain sequencing project: providing services to taxonomists for standard genome sequencing and annotation.</title>
        <authorList>
            <consortium name="The Broad Institute Genomics Platform"/>
            <consortium name="The Broad Institute Genome Sequencing Center for Infectious Disease"/>
            <person name="Wu L."/>
            <person name="Ma J."/>
        </authorList>
    </citation>
    <scope>NUCLEOTIDE SEQUENCE [LARGE SCALE GENOMIC DNA]</scope>
    <source>
        <strain evidence="17">CGMCC 4.7178</strain>
    </source>
</reference>
<dbReference type="PROSITE" id="PS50862">
    <property type="entry name" value="AA_TRNA_LIGASE_II"/>
    <property type="match status" value="1"/>
</dbReference>
<dbReference type="Proteomes" id="UP000631535">
    <property type="component" value="Unassembled WGS sequence"/>
</dbReference>
<evidence type="ECO:0000313" key="17">
    <source>
        <dbReference type="Proteomes" id="UP000631535"/>
    </source>
</evidence>
<dbReference type="PANTHER" id="PTHR11538">
    <property type="entry name" value="PHENYLALANYL-TRNA SYNTHETASE"/>
    <property type="match status" value="1"/>
</dbReference>
<dbReference type="InterPro" id="IPR022911">
    <property type="entry name" value="Phe_tRNA_ligase_alpha1_bac"/>
</dbReference>
<comment type="caution">
    <text evidence="16">The sequence shown here is derived from an EMBL/GenBank/DDBJ whole genome shotgun (WGS) entry which is preliminary data.</text>
</comment>
<dbReference type="CDD" id="cd00496">
    <property type="entry name" value="PheRS_alpha_core"/>
    <property type="match status" value="1"/>
</dbReference>
<sequence>MPAPLDSAVGTLRSESQSEAREMMSAPNKSYDPVEVEALKPEVIDQAKAEALAAVAAAGDLEELREVKAAHAGDRSPLALANREIGALPPHAKAEAGKRVGQARGAVGQALKQRQEELERERDERVLVEEAVDVTLPYDRMPAGARHPLTTFSERVEDIFVAMGYEVAEGPEVEAEWFNFDALNIAPDHPARTMQDTFFVKAGQGAGNGGESAGDEEGESGVVLRTHTSPVQIRTMLERRPPLYVICPGRVFRTDELDATHTPVFTQVELLAVDEGLTMADLKGTLDHMVRELFGEGVHTRLRPNYFPFTEPSAEMDMVCYRCHGASVGDPDRPCRTCSSEGWIELGGCGMVNPRVLTACGVDPEKYSGFAFGFGIERMMMFRHNVEDMRDMVEGDVRFTRPFGMEI</sequence>
<keyword evidence="17" id="KW-1185">Reference proteome</keyword>
<dbReference type="InterPro" id="IPR004188">
    <property type="entry name" value="Phe-tRNA_ligase_II_N"/>
</dbReference>
<keyword evidence="6 13" id="KW-0479">Metal-binding</keyword>
<keyword evidence="5 13" id="KW-0436">Ligase</keyword>
<evidence type="ECO:0000313" key="16">
    <source>
        <dbReference type="EMBL" id="GGO45406.1"/>
    </source>
</evidence>
<feature type="binding site" evidence="13">
    <location>
        <position position="311"/>
    </location>
    <ligand>
        <name>Mg(2+)</name>
        <dbReference type="ChEBI" id="CHEBI:18420"/>
        <note>shared with beta subunit</note>
    </ligand>
</feature>
<dbReference type="PANTHER" id="PTHR11538:SF41">
    <property type="entry name" value="PHENYLALANINE--TRNA LIGASE, MITOCHONDRIAL"/>
    <property type="match status" value="1"/>
</dbReference>
<keyword evidence="9 13" id="KW-0460">Magnesium</keyword>
<keyword evidence="7 13" id="KW-0547">Nucleotide-binding</keyword>
<keyword evidence="4 13" id="KW-0963">Cytoplasm</keyword>
<dbReference type="NCBIfam" id="TIGR00468">
    <property type="entry name" value="pheS"/>
    <property type="match status" value="1"/>
</dbReference>
<dbReference type="InterPro" id="IPR045864">
    <property type="entry name" value="aa-tRNA-synth_II/BPL/LPL"/>
</dbReference>
<evidence type="ECO:0000256" key="4">
    <source>
        <dbReference type="ARBA" id="ARBA00022490"/>
    </source>
</evidence>
<evidence type="ECO:0000256" key="10">
    <source>
        <dbReference type="ARBA" id="ARBA00022917"/>
    </source>
</evidence>
<dbReference type="Pfam" id="PF01409">
    <property type="entry name" value="tRNA-synt_2d"/>
    <property type="match status" value="1"/>
</dbReference>
<comment type="subunit">
    <text evidence="3 13">Tetramer of two alpha and two beta subunits.</text>
</comment>
<comment type="catalytic activity">
    <reaction evidence="12 13">
        <text>tRNA(Phe) + L-phenylalanine + ATP = L-phenylalanyl-tRNA(Phe) + AMP + diphosphate + H(+)</text>
        <dbReference type="Rhea" id="RHEA:19413"/>
        <dbReference type="Rhea" id="RHEA-COMP:9668"/>
        <dbReference type="Rhea" id="RHEA-COMP:9699"/>
        <dbReference type="ChEBI" id="CHEBI:15378"/>
        <dbReference type="ChEBI" id="CHEBI:30616"/>
        <dbReference type="ChEBI" id="CHEBI:33019"/>
        <dbReference type="ChEBI" id="CHEBI:58095"/>
        <dbReference type="ChEBI" id="CHEBI:78442"/>
        <dbReference type="ChEBI" id="CHEBI:78531"/>
        <dbReference type="ChEBI" id="CHEBI:456215"/>
        <dbReference type="EC" id="6.1.1.20"/>
    </reaction>
</comment>
<evidence type="ECO:0000259" key="15">
    <source>
        <dbReference type="PROSITE" id="PS50862"/>
    </source>
</evidence>
<dbReference type="Gene3D" id="3.30.930.10">
    <property type="entry name" value="Bira Bifunctional Protein, Domain 2"/>
    <property type="match status" value="1"/>
</dbReference>
<gene>
    <name evidence="13 16" type="primary">pheS</name>
    <name evidence="16" type="ORF">GCM10012287_13240</name>
</gene>
<proteinExistence type="inferred from homology"/>
<protein>
    <recommendedName>
        <fullName evidence="13">Phenylalanine--tRNA ligase alpha subunit</fullName>
        <ecNumber evidence="13">6.1.1.20</ecNumber>
    </recommendedName>
    <alternativeName>
        <fullName evidence="13">Phenylalanyl-tRNA synthetase alpha subunit</fullName>
        <shortName evidence="13">PheRS</shortName>
    </alternativeName>
</protein>